<dbReference type="KEGG" id="vg:2545950"/>
<protein>
    <submittedName>
        <fullName evidence="1">Uncharacterized protein</fullName>
    </submittedName>
</protein>
<keyword evidence="2" id="KW-1185">Reference proteome</keyword>
<accession>Q6WI20</accession>
<name>Q6WI20_BPKVM</name>
<sequence length="129" mass="15058">MMSSLRHSVSSDCFNCLLMYFSQKVIDYTLVYMYNEKANSYKEYNMAARLLRQRLETLALCEFSQVEVRYFENGSERYKTPELTFDVDANSAIIVMSDSAGRVEYSDTEIEKQIASLEELAHRERFLGI</sequence>
<organismHost>
    <name type="scientific">Vibrio parahaemolyticus</name>
    <dbReference type="NCBI Taxonomy" id="670"/>
</organismHost>
<reference evidence="1 2" key="1">
    <citation type="journal article" date="2003" name="J. Bacteriol.">
        <title>Complete genome sequence of the broad-host-range vibriophage KVP40: comparative genomics of a T4-related bacteriophage.</title>
        <authorList>
            <person name="Miller E."/>
            <person name="Heidelberg J."/>
            <person name="Eisen J."/>
            <person name="Nelson W."/>
            <person name="Durkin A."/>
            <person name="Ciecko A."/>
            <person name="Feldblyum T."/>
            <person name="White O."/>
            <person name="Paulsen I."/>
            <person name="Nierman W."/>
            <person name="Lee J."/>
            <person name="Szczypinski B."/>
            <person name="Fraser C."/>
        </authorList>
    </citation>
    <scope>NUCLEOTIDE SEQUENCE</scope>
    <source>
        <strain evidence="2">Isolate Vibrio parahaemolyticus/Japan/Matsuzaki /1991</strain>
    </source>
</reference>
<dbReference type="GeneID" id="2545950"/>
<dbReference type="EMBL" id="AY283928">
    <property type="protein sequence ID" value="AAQ64203.1"/>
    <property type="molecule type" value="Genomic_DNA"/>
</dbReference>
<dbReference type="RefSeq" id="NP_899380.1">
    <property type="nucleotide sequence ID" value="NC_005083.2"/>
</dbReference>
<dbReference type="OrthoDB" id="26246at10239"/>
<gene>
    <name evidence="1" type="ORF">KVP40.0132</name>
</gene>
<proteinExistence type="predicted"/>
<evidence type="ECO:0000313" key="2">
    <source>
        <dbReference type="Proteomes" id="UP000001785"/>
    </source>
</evidence>
<organism evidence="1 2">
    <name type="scientific">Vibrio phage KVP40 (isolate Vibrio parahaemolyticus/Japan/Matsuzaki/1991)</name>
    <name type="common">KVP40</name>
    <name type="synonym">Bacteriophage KVP40</name>
    <dbReference type="NCBI Taxonomy" id="75320"/>
    <lineage>
        <taxon>Viruses</taxon>
        <taxon>Duplodnaviria</taxon>
        <taxon>Heunggongvirae</taxon>
        <taxon>Uroviricota</taxon>
        <taxon>Caudoviricetes</taxon>
        <taxon>Pantevenvirales</taxon>
        <taxon>Straboviridae</taxon>
        <taxon>Schizotequatrovirus</taxon>
        <taxon>Schizotequatrovirus KVP40</taxon>
    </lineage>
</organism>
<dbReference type="Proteomes" id="UP000001785">
    <property type="component" value="Segment"/>
</dbReference>
<evidence type="ECO:0000313" key="1">
    <source>
        <dbReference type="EMBL" id="AAQ64203.1"/>
    </source>
</evidence>